<feature type="compositionally biased region" description="Pro residues" evidence="1">
    <location>
        <begin position="1"/>
        <end position="10"/>
    </location>
</feature>
<evidence type="ECO:0000313" key="2">
    <source>
        <dbReference type="EMBL" id="OSX71971.1"/>
    </source>
</evidence>
<feature type="compositionally biased region" description="Gly residues" evidence="1">
    <location>
        <begin position="320"/>
        <end position="335"/>
    </location>
</feature>
<protein>
    <submittedName>
        <fullName evidence="2">Uncharacterized protein</fullName>
    </submittedName>
</protein>
<feature type="compositionally biased region" description="Gly residues" evidence="1">
    <location>
        <begin position="255"/>
        <end position="266"/>
    </location>
</feature>
<organism evidence="2 3">
    <name type="scientific">Porphyra umbilicalis</name>
    <name type="common">Purple laver</name>
    <name type="synonym">Red alga</name>
    <dbReference type="NCBI Taxonomy" id="2786"/>
    <lineage>
        <taxon>Eukaryota</taxon>
        <taxon>Rhodophyta</taxon>
        <taxon>Bangiophyceae</taxon>
        <taxon>Bangiales</taxon>
        <taxon>Bangiaceae</taxon>
        <taxon>Porphyra</taxon>
    </lineage>
</organism>
<feature type="compositionally biased region" description="Pro residues" evidence="1">
    <location>
        <begin position="106"/>
        <end position="116"/>
    </location>
</feature>
<feature type="compositionally biased region" description="Pro residues" evidence="1">
    <location>
        <begin position="339"/>
        <end position="351"/>
    </location>
</feature>
<feature type="compositionally biased region" description="Gly residues" evidence="1">
    <location>
        <begin position="158"/>
        <end position="167"/>
    </location>
</feature>
<feature type="region of interest" description="Disordered" evidence="1">
    <location>
        <begin position="220"/>
        <end position="297"/>
    </location>
</feature>
<reference evidence="2 3" key="1">
    <citation type="submission" date="2017-03" db="EMBL/GenBank/DDBJ databases">
        <title>WGS assembly of Porphyra umbilicalis.</title>
        <authorList>
            <person name="Brawley S.H."/>
            <person name="Blouin N.A."/>
            <person name="Ficko-Blean E."/>
            <person name="Wheeler G.L."/>
            <person name="Lohr M."/>
            <person name="Goodson H.V."/>
            <person name="Jenkins J.W."/>
            <person name="Blaby-Haas C.E."/>
            <person name="Helliwell K.E."/>
            <person name="Chan C."/>
            <person name="Marriage T."/>
            <person name="Bhattacharya D."/>
            <person name="Klein A.S."/>
            <person name="Badis Y."/>
            <person name="Brodie J."/>
            <person name="Cao Y."/>
            <person name="Collen J."/>
            <person name="Dittami S.M."/>
            <person name="Gachon C.M."/>
            <person name="Green B.R."/>
            <person name="Karpowicz S."/>
            <person name="Kim J.W."/>
            <person name="Kudahl U."/>
            <person name="Lin S."/>
            <person name="Michel G."/>
            <person name="Mittag M."/>
            <person name="Olson B.J."/>
            <person name="Pangilinan J."/>
            <person name="Peng Y."/>
            <person name="Qiu H."/>
            <person name="Shu S."/>
            <person name="Singer J.T."/>
            <person name="Smith A.G."/>
            <person name="Sprecher B.N."/>
            <person name="Wagner V."/>
            <person name="Wang W."/>
            <person name="Wang Z.-Y."/>
            <person name="Yan J."/>
            <person name="Yarish C."/>
            <person name="Zoeuner-Riek S."/>
            <person name="Zhuang Y."/>
            <person name="Zou Y."/>
            <person name="Lindquist E.A."/>
            <person name="Grimwood J."/>
            <person name="Barry K."/>
            <person name="Rokhsar D.S."/>
            <person name="Schmutz J."/>
            <person name="Stiller J.W."/>
            <person name="Grossman A.R."/>
            <person name="Prochnik S.E."/>
        </authorList>
    </citation>
    <scope>NUCLEOTIDE SEQUENCE [LARGE SCALE GENOMIC DNA]</scope>
    <source>
        <strain evidence="2">4086291</strain>
    </source>
</reference>
<dbReference type="EMBL" id="KV919095">
    <property type="protein sequence ID" value="OSX71971.1"/>
    <property type="molecule type" value="Genomic_DNA"/>
</dbReference>
<evidence type="ECO:0000256" key="1">
    <source>
        <dbReference type="SAM" id="MobiDB-lite"/>
    </source>
</evidence>
<keyword evidence="3" id="KW-1185">Reference proteome</keyword>
<accession>A0A1X6NTN8</accession>
<dbReference type="Proteomes" id="UP000218209">
    <property type="component" value="Unassembled WGS sequence"/>
</dbReference>
<sequence length="351" mass="34757">MWRAPPPPDGPCRRPHRHSPAVGTPRCAAPPASRSLAAGPPTGPPCSRPRGRPTAPARHGRRVAPPRAKAVAPTAALAGPAAAATAGTPPGPPPPSAALGSHPQPAGAPPRAPRGQPPRATTPVPRPVSVEAPASDAAWAPARAAARVAAAATNRRWGAGGGGGRSLWGGMAPPNSGRGGRRCGMGGCRGVRHGGGATRRWAGPGTAPCGLDARRRRLWGPTGGAHCDAPPPSNSVDGGHGKRQAATQPSRGGREGGNVGAEGGRAGAVMLQHRAPAAPSIRSRAAGRHPAGGPAKAVHVRVPVLWRTPPPPFAPAAGATTGGAGDYRGPVGGARCGAPPRPRPPAHPVGR</sequence>
<gene>
    <name evidence="2" type="ORF">BU14_0485s0011</name>
</gene>
<proteinExistence type="predicted"/>
<feature type="compositionally biased region" description="Low complexity" evidence="1">
    <location>
        <begin position="65"/>
        <end position="88"/>
    </location>
</feature>
<feature type="compositionally biased region" description="Low complexity" evidence="1">
    <location>
        <begin position="274"/>
        <end position="297"/>
    </location>
</feature>
<feature type="region of interest" description="Disordered" evidence="1">
    <location>
        <begin position="313"/>
        <end position="351"/>
    </location>
</feature>
<dbReference type="AlphaFoldDB" id="A0A1X6NTN8"/>
<feature type="compositionally biased region" description="Low complexity" evidence="1">
    <location>
        <begin position="132"/>
        <end position="157"/>
    </location>
</feature>
<name>A0A1X6NTN8_PORUM</name>
<evidence type="ECO:0000313" key="3">
    <source>
        <dbReference type="Proteomes" id="UP000218209"/>
    </source>
</evidence>
<feature type="region of interest" description="Disordered" evidence="1">
    <location>
        <begin position="1"/>
        <end position="181"/>
    </location>
</feature>